<dbReference type="GO" id="GO:0003700">
    <property type="term" value="F:DNA-binding transcription factor activity"/>
    <property type="evidence" value="ECO:0007669"/>
    <property type="project" value="TreeGrafter"/>
</dbReference>
<comment type="caution">
    <text evidence="6">The sequence shown here is derived from an EMBL/GenBank/DDBJ whole genome shotgun (WGS) entry which is preliminary data.</text>
</comment>
<dbReference type="GO" id="GO:0000976">
    <property type="term" value="F:transcription cis-regulatory region binding"/>
    <property type="evidence" value="ECO:0007669"/>
    <property type="project" value="TreeGrafter"/>
</dbReference>
<reference evidence="6" key="1">
    <citation type="submission" date="2022-06" db="EMBL/GenBank/DDBJ databases">
        <title>Aquibacillus sp. a new bacterium isolated from soil saline samples.</title>
        <authorList>
            <person name="Galisteo C."/>
            <person name="De La Haba R."/>
            <person name="Sanchez-Porro C."/>
            <person name="Ventosa A."/>
        </authorList>
    </citation>
    <scope>NUCLEOTIDE SEQUENCE</scope>
    <source>
        <strain evidence="6">3ASR75-11</strain>
    </source>
</reference>
<dbReference type="PROSITE" id="PS00356">
    <property type="entry name" value="HTH_LACI_1"/>
    <property type="match status" value="1"/>
</dbReference>
<dbReference type="RefSeq" id="WP_272434925.1">
    <property type="nucleotide sequence ID" value="NZ_JAMQKB010000001.1"/>
</dbReference>
<evidence type="ECO:0000256" key="4">
    <source>
        <dbReference type="ARBA" id="ARBA00023163"/>
    </source>
</evidence>
<dbReference type="PANTHER" id="PTHR30146:SF148">
    <property type="entry name" value="HTH-TYPE TRANSCRIPTIONAL REPRESSOR PURR-RELATED"/>
    <property type="match status" value="1"/>
</dbReference>
<dbReference type="InterPro" id="IPR028082">
    <property type="entry name" value="Peripla_BP_I"/>
</dbReference>
<dbReference type="CDD" id="cd19977">
    <property type="entry name" value="PBP1_EndR-like"/>
    <property type="match status" value="1"/>
</dbReference>
<proteinExistence type="predicted"/>
<evidence type="ECO:0000313" key="7">
    <source>
        <dbReference type="Proteomes" id="UP001145050"/>
    </source>
</evidence>
<dbReference type="SMART" id="SM00354">
    <property type="entry name" value="HTH_LACI"/>
    <property type="match status" value="1"/>
</dbReference>
<dbReference type="AlphaFoldDB" id="A0A9X3WQZ1"/>
<keyword evidence="3" id="KW-0238">DNA-binding</keyword>
<evidence type="ECO:0000256" key="3">
    <source>
        <dbReference type="ARBA" id="ARBA00023125"/>
    </source>
</evidence>
<gene>
    <name evidence="6" type="ORF">NC797_01865</name>
</gene>
<keyword evidence="2" id="KW-0805">Transcription regulation</keyword>
<keyword evidence="7" id="KW-1185">Reference proteome</keyword>
<evidence type="ECO:0000313" key="6">
    <source>
        <dbReference type="EMBL" id="MDC3423253.1"/>
    </source>
</evidence>
<dbReference type="EMBL" id="JAMQKB010000001">
    <property type="protein sequence ID" value="MDC3423253.1"/>
    <property type="molecule type" value="Genomic_DNA"/>
</dbReference>
<organism evidence="6 7">
    <name type="scientific">Terrihalobacillus insolitus</name>
    <dbReference type="NCBI Taxonomy" id="2950438"/>
    <lineage>
        <taxon>Bacteria</taxon>
        <taxon>Bacillati</taxon>
        <taxon>Bacillota</taxon>
        <taxon>Bacilli</taxon>
        <taxon>Bacillales</taxon>
        <taxon>Bacillaceae</taxon>
        <taxon>Terrihalobacillus</taxon>
    </lineage>
</organism>
<dbReference type="SUPFAM" id="SSF53822">
    <property type="entry name" value="Periplasmic binding protein-like I"/>
    <property type="match status" value="1"/>
</dbReference>
<protein>
    <submittedName>
        <fullName evidence="6">Substrate-binding domain-containing protein</fullName>
    </submittedName>
</protein>
<accession>A0A9X3WQZ1</accession>
<evidence type="ECO:0000259" key="5">
    <source>
        <dbReference type="PROSITE" id="PS50932"/>
    </source>
</evidence>
<dbReference type="Gene3D" id="3.40.50.2300">
    <property type="match status" value="2"/>
</dbReference>
<dbReference type="Proteomes" id="UP001145050">
    <property type="component" value="Unassembled WGS sequence"/>
</dbReference>
<sequence length="343" mass="38667">MTLRITIADVAKKAEVSKSTVSQFLNGRFEYMGIKTRTRIEKAIKELDYQPNVVARSLKKKTTSTIGIIVANILHEFSTQVIRAIENVCHKNGISTIICNADDNPEKERIYIETLLAKQVDGLIVVPIRRNSDIYEKLVDENFPIVFLDRLVEGLPIDTVLLDNETASRIAVNHLIENGYERISIVTTSIIENITPRVERINGYKKALESNGLPIHLDYIKAMDITQLGEGINEIFSLREPPDAIISGNDLTLMEILKYTFENNIEIGKDVGLITIDEVSFSQIHNPPLTTVAQPTFQMGKETATILLNKINNKVDNQHSFIHRYKPTLIVRNSTQKEGVTNE</sequence>
<keyword evidence="4" id="KW-0804">Transcription</keyword>
<keyword evidence="1" id="KW-0678">Repressor</keyword>
<dbReference type="Pfam" id="PF00356">
    <property type="entry name" value="LacI"/>
    <property type="match status" value="1"/>
</dbReference>
<dbReference type="SUPFAM" id="SSF47413">
    <property type="entry name" value="lambda repressor-like DNA-binding domains"/>
    <property type="match status" value="1"/>
</dbReference>
<evidence type="ECO:0000256" key="2">
    <source>
        <dbReference type="ARBA" id="ARBA00023015"/>
    </source>
</evidence>
<evidence type="ECO:0000256" key="1">
    <source>
        <dbReference type="ARBA" id="ARBA00022491"/>
    </source>
</evidence>
<dbReference type="PANTHER" id="PTHR30146">
    <property type="entry name" value="LACI-RELATED TRANSCRIPTIONAL REPRESSOR"/>
    <property type="match status" value="1"/>
</dbReference>
<dbReference type="InterPro" id="IPR010982">
    <property type="entry name" value="Lambda_DNA-bd_dom_sf"/>
</dbReference>
<dbReference type="CDD" id="cd01392">
    <property type="entry name" value="HTH_LacI"/>
    <property type="match status" value="1"/>
</dbReference>
<dbReference type="Gene3D" id="1.10.260.40">
    <property type="entry name" value="lambda repressor-like DNA-binding domains"/>
    <property type="match status" value="1"/>
</dbReference>
<dbReference type="InterPro" id="IPR000843">
    <property type="entry name" value="HTH_LacI"/>
</dbReference>
<name>A0A9X3WQZ1_9BACI</name>
<feature type="domain" description="HTH lacI-type" evidence="5">
    <location>
        <begin position="5"/>
        <end position="60"/>
    </location>
</feature>
<dbReference type="Pfam" id="PF00532">
    <property type="entry name" value="Peripla_BP_1"/>
    <property type="match status" value="1"/>
</dbReference>
<dbReference type="InterPro" id="IPR001761">
    <property type="entry name" value="Peripla_BP/Lac1_sug-bd_dom"/>
</dbReference>
<dbReference type="PROSITE" id="PS50932">
    <property type="entry name" value="HTH_LACI_2"/>
    <property type="match status" value="1"/>
</dbReference>